<dbReference type="InterPro" id="IPR016035">
    <property type="entry name" value="Acyl_Trfase/lysoPLipase"/>
</dbReference>
<name>A0A8T5V7W7_9BRAD</name>
<evidence type="ECO:0000256" key="1">
    <source>
        <dbReference type="ARBA" id="ARBA00023098"/>
    </source>
</evidence>
<evidence type="ECO:0000313" key="4">
    <source>
        <dbReference type="EMBL" id="UPT83859.1"/>
    </source>
</evidence>
<evidence type="ECO:0000259" key="2">
    <source>
        <dbReference type="Pfam" id="PF01734"/>
    </source>
</evidence>
<dbReference type="SUPFAM" id="SSF52540">
    <property type="entry name" value="P-loop containing nucleoside triphosphate hydrolases"/>
    <property type="match status" value="1"/>
</dbReference>
<dbReference type="InterPro" id="IPR002641">
    <property type="entry name" value="PNPLA_dom"/>
</dbReference>
<dbReference type="AlphaFoldDB" id="A0A8T5V7W7"/>
<dbReference type="InterPro" id="IPR049052">
    <property type="entry name" value="nSTAND1"/>
</dbReference>
<evidence type="ECO:0000259" key="3">
    <source>
        <dbReference type="Pfam" id="PF20703"/>
    </source>
</evidence>
<dbReference type="EMBL" id="CP096255">
    <property type="protein sequence ID" value="UPT83859.1"/>
    <property type="molecule type" value="Genomic_DNA"/>
</dbReference>
<protein>
    <submittedName>
        <fullName evidence="4">Patatin-like phospholipase family protein</fullName>
    </submittedName>
</protein>
<organism evidence="4 5">
    <name type="scientific">Bradyrhizobium barranii subsp. apii</name>
    <dbReference type="NCBI Taxonomy" id="2819348"/>
    <lineage>
        <taxon>Bacteria</taxon>
        <taxon>Pseudomonadati</taxon>
        <taxon>Pseudomonadota</taxon>
        <taxon>Alphaproteobacteria</taxon>
        <taxon>Hyphomicrobiales</taxon>
        <taxon>Nitrobacteraceae</taxon>
        <taxon>Bradyrhizobium</taxon>
        <taxon>Bradyrhizobium barranii</taxon>
    </lineage>
</organism>
<sequence>MASESQQPYKGLASYTEDDAHLFAGRDVDIRRCATFLADSNTRILALHGLTGCGKSSFLRAGIIPYLEDGDTGIAFARRGKTRDVFISSTADPLAKLANAVFEFTSNPLTIQTPTGERKLNLRAALPDPAAVKAAAFVRSAGRDPSVLLGVLERLSLIVPHTLVLIIDQGEEVLTLANPAFESKARDAFFDFLSAFSIARFAMKIVVSLRTEYLGRFASHLRMGFRGTGLSDYYLGELTKSQIKEALQRPAQQFGFTIDEDVIESAIEQLDKVPLGRLGALQIAFSELYSLMRSRQANEITLADLAELGNVEGTIERFVHKALHDRGTALRLPPLKAEQEVTFWKEALCDLLRLQPDGTVTTDIKSEADLEERLAGTLLGFGETTGILVTAGLLKPIKVVDGEGGVVPCFAIGHDTVGLVLWNWKLRREQRSSLSAQAQVVSSREEPDEAPNSPGREIALCLSGGGYRAMLFDLGAVWRLNDLGYLSRLGRVSGVAGGAVVAGVLGMHWNELSFVDGIAVNFSDVIAKPLLEFADQSIDVRSSMLGLLPGRNPADVMAGKMASFLFGEKTLQDLPDQPVFVFSSTNLQRVSLFRFSKSYIGDAVTGIIRDYPELIAIAVAASNALPPTLSPLVLHLGTAKWEPPNSAEFRFREKVYLATGSLIDNLGLEAAWRRHKTIFVCDGGVDSPDNPEPKGGIAGFVEQAVRTVEVLDHQLRLLRRRQVIEALETNNKKGAYWSIRNFEKYGSKISPTRASELAALATRFAPLNEADKRDLVNFGYDVCRGAIAARFENEPPAETLRFPFP</sequence>
<gene>
    <name evidence="4" type="ORF">HAP41_0000025990</name>
</gene>
<proteinExistence type="predicted"/>
<accession>A0A8T5V7W7</accession>
<reference evidence="4" key="1">
    <citation type="journal article" date="2017" name="Syst. Appl. Microbiol.">
        <title>Soybeans inoculated with root zone soils of Canadian native legumes harbour diverse and novel Bradyrhizobium spp. that possess agricultural potential.</title>
        <authorList>
            <person name="Bromfield E.S.P."/>
            <person name="Cloutier S."/>
            <person name="Tambong J.T."/>
            <person name="Tran Thi T.V."/>
        </authorList>
    </citation>
    <scope>NUCLEOTIDE SEQUENCE</scope>
    <source>
        <strain evidence="4">1S5</strain>
    </source>
</reference>
<dbReference type="Pfam" id="PF20703">
    <property type="entry name" value="nSTAND1"/>
    <property type="match status" value="1"/>
</dbReference>
<dbReference type="Pfam" id="PF01734">
    <property type="entry name" value="Patatin"/>
    <property type="match status" value="1"/>
</dbReference>
<feature type="domain" description="PNPLA" evidence="2">
    <location>
        <begin position="460"/>
        <end position="672"/>
    </location>
</feature>
<feature type="domain" description="Novel STAND NTPase 1" evidence="3">
    <location>
        <begin position="8"/>
        <end position="364"/>
    </location>
</feature>
<keyword evidence="1" id="KW-0443">Lipid metabolism</keyword>
<dbReference type="RefSeq" id="WP_166096475.1">
    <property type="nucleotide sequence ID" value="NZ_CP096255.1"/>
</dbReference>
<dbReference type="Gene3D" id="3.40.1090.10">
    <property type="entry name" value="Cytosolic phospholipase A2 catalytic domain"/>
    <property type="match status" value="1"/>
</dbReference>
<evidence type="ECO:0000313" key="5">
    <source>
        <dbReference type="Proteomes" id="UP000551709"/>
    </source>
</evidence>
<dbReference type="SUPFAM" id="SSF52151">
    <property type="entry name" value="FabD/lysophospholipase-like"/>
    <property type="match status" value="1"/>
</dbReference>
<dbReference type="Proteomes" id="UP000551709">
    <property type="component" value="Chromosome"/>
</dbReference>
<dbReference type="GO" id="GO:0006629">
    <property type="term" value="P:lipid metabolic process"/>
    <property type="evidence" value="ECO:0007669"/>
    <property type="project" value="UniProtKB-KW"/>
</dbReference>
<dbReference type="InterPro" id="IPR027417">
    <property type="entry name" value="P-loop_NTPase"/>
</dbReference>
<reference evidence="4" key="2">
    <citation type="submission" date="2022-04" db="EMBL/GenBank/DDBJ databases">
        <authorList>
            <person name="Bromfield E.S.P."/>
            <person name="Cloutier S."/>
        </authorList>
    </citation>
    <scope>NUCLEOTIDE SEQUENCE</scope>
    <source>
        <strain evidence="4">1S5</strain>
    </source>
</reference>